<name>A0A7G8Q4Q8_9GAMM</name>
<dbReference type="InterPro" id="IPR012339">
    <property type="entry name" value="Phage_T4_Gp32_ssDNA-bd"/>
</dbReference>
<feature type="domain" description="Bacteriophage T4 Gp32 single-stranded DNA-binding" evidence="1">
    <location>
        <begin position="32"/>
        <end position="225"/>
    </location>
</feature>
<dbReference type="KEGG" id="dtl:H8F01_00870"/>
<dbReference type="Proteomes" id="UP000515873">
    <property type="component" value="Chromosome"/>
</dbReference>
<keyword evidence="3" id="KW-1185">Reference proteome</keyword>
<sequence>MSGLLDLIKKKRQALAAKGGNTEKPAKLTSDKNIVRVLPNWNSDPVGKFFHDFGQHFIKAEDGSVKAVYICTQETFGKPCDVCAAMAETAAQPGLDETVTKILDEARPSRRVLINSIYLNGSHANAKTEPVLMELPPSVFDMILAIAEEYAEQHSIDVFSLEEGYDFVITKTGSGRDTKYTVMASPKARPVDASVMSKARDLDAYAAQEYEAGLQKALTNLRAVTGVNFARLGHANQELLPAPSRAVKDVSPAKTSTAAPAAERVIDASAASLSKVEPMTIDSTGAASAELDELDALLMENGLA</sequence>
<gene>
    <name evidence="2" type="ORF">H8F01_00870</name>
</gene>
<dbReference type="InterPro" id="IPR044947">
    <property type="entry name" value="Phage_T4_Gp32_ssDNA-bd_sf"/>
</dbReference>
<protein>
    <recommendedName>
        <fullName evidence="1">Bacteriophage T4 Gp32 single-stranded DNA-binding domain-containing protein</fullName>
    </recommendedName>
</protein>
<dbReference type="EMBL" id="CP060412">
    <property type="protein sequence ID" value="QNK01766.1"/>
    <property type="molecule type" value="Genomic_DNA"/>
</dbReference>
<dbReference type="RefSeq" id="WP_187057225.1">
    <property type="nucleotide sequence ID" value="NZ_CP060412.1"/>
</dbReference>
<dbReference type="Pfam" id="PF08804">
    <property type="entry name" value="gp32"/>
    <property type="match status" value="1"/>
</dbReference>
<accession>A0A7G8Q4Q8</accession>
<dbReference type="AlphaFoldDB" id="A0A7G8Q4Q8"/>
<reference evidence="2 3" key="1">
    <citation type="submission" date="2020-08" db="EMBL/GenBank/DDBJ databases">
        <title>Dyella sp. G9 isolated from forest soil.</title>
        <authorList>
            <person name="Fu J."/>
            <person name="Qiu L."/>
        </authorList>
    </citation>
    <scope>NUCLEOTIDE SEQUENCE [LARGE SCALE GENOMIC DNA]</scope>
    <source>
        <strain evidence="2 3">G9</strain>
    </source>
</reference>
<evidence type="ECO:0000259" key="1">
    <source>
        <dbReference type="Pfam" id="PF08804"/>
    </source>
</evidence>
<proteinExistence type="predicted"/>
<evidence type="ECO:0000313" key="2">
    <source>
        <dbReference type="EMBL" id="QNK01766.1"/>
    </source>
</evidence>
<dbReference type="Gene3D" id="3.90.198.10">
    <property type="entry name" value="Replication Fork Single-Stranded Dna Binding Protein"/>
    <property type="match status" value="1"/>
</dbReference>
<organism evidence="2 3">
    <name type="scientific">Dyella telluris</name>
    <dbReference type="NCBI Taxonomy" id="2763498"/>
    <lineage>
        <taxon>Bacteria</taxon>
        <taxon>Pseudomonadati</taxon>
        <taxon>Pseudomonadota</taxon>
        <taxon>Gammaproteobacteria</taxon>
        <taxon>Lysobacterales</taxon>
        <taxon>Rhodanobacteraceae</taxon>
        <taxon>Dyella</taxon>
    </lineage>
</organism>
<dbReference type="GO" id="GO:0003697">
    <property type="term" value="F:single-stranded DNA binding"/>
    <property type="evidence" value="ECO:0007669"/>
    <property type="project" value="InterPro"/>
</dbReference>
<evidence type="ECO:0000313" key="3">
    <source>
        <dbReference type="Proteomes" id="UP000515873"/>
    </source>
</evidence>